<dbReference type="GO" id="GO:0008360">
    <property type="term" value="P:regulation of cell shape"/>
    <property type="evidence" value="ECO:0007669"/>
    <property type="project" value="UniProtKB-KW"/>
</dbReference>
<name>A0A2X4W351_LEDLE</name>
<dbReference type="PROSITE" id="PS01011">
    <property type="entry name" value="FOLYLPOLYGLU_SYNT_1"/>
    <property type="match status" value="1"/>
</dbReference>
<keyword evidence="17" id="KW-1185">Reference proteome</keyword>
<evidence type="ECO:0000256" key="2">
    <source>
        <dbReference type="ARBA" id="ARBA00005898"/>
    </source>
</evidence>
<dbReference type="GO" id="GO:0051301">
    <property type="term" value="P:cell division"/>
    <property type="evidence" value="ECO:0007669"/>
    <property type="project" value="UniProtKB-KW"/>
</dbReference>
<dbReference type="SUPFAM" id="SSF53623">
    <property type="entry name" value="MurD-like peptide ligases, catalytic domain"/>
    <property type="match status" value="1"/>
</dbReference>
<dbReference type="Pfam" id="PF01225">
    <property type="entry name" value="Mur_ligase"/>
    <property type="match status" value="1"/>
</dbReference>
<dbReference type="UniPathway" id="UPA00219"/>
<evidence type="ECO:0000256" key="11">
    <source>
        <dbReference type="ARBA" id="ARBA00023316"/>
    </source>
</evidence>
<evidence type="ECO:0000256" key="7">
    <source>
        <dbReference type="ARBA" id="ARBA00022840"/>
    </source>
</evidence>
<reference evidence="16 17" key="1">
    <citation type="submission" date="2018-06" db="EMBL/GenBank/DDBJ databases">
        <authorList>
            <consortium name="Pathogen Informatics"/>
            <person name="Doyle S."/>
        </authorList>
    </citation>
    <scope>NUCLEOTIDE SEQUENCE [LARGE SCALE GENOMIC DNA]</scope>
    <source>
        <strain evidence="16 17">NCTC4824</strain>
    </source>
</reference>
<feature type="domain" description="Mur ligase N-terminal catalytic" evidence="13">
    <location>
        <begin position="25"/>
        <end position="97"/>
    </location>
</feature>
<keyword evidence="8 12" id="KW-0133">Cell shape</keyword>
<proteinExistence type="inferred from homology"/>
<dbReference type="GO" id="GO:0009252">
    <property type="term" value="P:peptidoglycan biosynthetic process"/>
    <property type="evidence" value="ECO:0007669"/>
    <property type="project" value="UniProtKB-UniPathway"/>
</dbReference>
<dbReference type="Gene3D" id="3.90.190.20">
    <property type="entry name" value="Mur ligase, C-terminal domain"/>
    <property type="match status" value="1"/>
</dbReference>
<evidence type="ECO:0000259" key="13">
    <source>
        <dbReference type="Pfam" id="PF01225"/>
    </source>
</evidence>
<dbReference type="InterPro" id="IPR036565">
    <property type="entry name" value="Mur-like_cat_sf"/>
</dbReference>
<dbReference type="InterPro" id="IPR000713">
    <property type="entry name" value="Mur_ligase_N"/>
</dbReference>
<dbReference type="KEGG" id="blen:NCTC4824_02073"/>
<keyword evidence="11 12" id="KW-0961">Cell wall biogenesis/degradation</keyword>
<dbReference type="STRING" id="1348624.GCA_001591545_01135"/>
<evidence type="ECO:0000313" key="17">
    <source>
        <dbReference type="Proteomes" id="UP000249134"/>
    </source>
</evidence>
<evidence type="ECO:0000256" key="1">
    <source>
        <dbReference type="ARBA" id="ARBA00004752"/>
    </source>
</evidence>
<dbReference type="InterPro" id="IPR036615">
    <property type="entry name" value="Mur_ligase_C_dom_sf"/>
</dbReference>
<evidence type="ECO:0000256" key="9">
    <source>
        <dbReference type="ARBA" id="ARBA00022984"/>
    </source>
</evidence>
<keyword evidence="9 12" id="KW-0573">Peptidoglycan synthesis</keyword>
<dbReference type="Gene3D" id="3.40.1190.10">
    <property type="entry name" value="Mur-like, catalytic domain"/>
    <property type="match status" value="1"/>
</dbReference>
<evidence type="ECO:0000256" key="5">
    <source>
        <dbReference type="ARBA" id="ARBA00022618"/>
    </source>
</evidence>
<evidence type="ECO:0000256" key="8">
    <source>
        <dbReference type="ARBA" id="ARBA00022960"/>
    </source>
</evidence>
<dbReference type="InterPro" id="IPR035911">
    <property type="entry name" value="MurE/MurF_N"/>
</dbReference>
<comment type="similarity">
    <text evidence="2">Belongs to the MurCDEF family. MurE subfamily.</text>
</comment>
<dbReference type="NCBIfam" id="NF001126">
    <property type="entry name" value="PRK00139.1-4"/>
    <property type="match status" value="1"/>
</dbReference>
<dbReference type="PANTHER" id="PTHR23135:SF4">
    <property type="entry name" value="UDP-N-ACETYLMURAMOYL-L-ALANYL-D-GLUTAMATE--2,6-DIAMINOPIMELATE LIGASE MURE HOMOLOG, CHLOROPLASTIC"/>
    <property type="match status" value="1"/>
</dbReference>
<dbReference type="GO" id="GO:0008765">
    <property type="term" value="F:UDP-N-acetylmuramoylalanyl-D-glutamate-2,6-diaminopimelate ligase activity"/>
    <property type="evidence" value="ECO:0007669"/>
    <property type="project" value="UniProtKB-EC"/>
</dbReference>
<organism evidence="16 17">
    <name type="scientific">Lederbergia lenta</name>
    <name type="common">Bacillus lentus</name>
    <dbReference type="NCBI Taxonomy" id="1467"/>
    <lineage>
        <taxon>Bacteria</taxon>
        <taxon>Bacillati</taxon>
        <taxon>Bacillota</taxon>
        <taxon>Bacilli</taxon>
        <taxon>Bacillales</taxon>
        <taxon>Bacillaceae</taxon>
        <taxon>Lederbergia</taxon>
    </lineage>
</organism>
<feature type="domain" description="Mur ligase C-terminal" evidence="14">
    <location>
        <begin position="330"/>
        <end position="455"/>
    </location>
</feature>
<accession>A0A2X4W351</accession>
<dbReference type="Pfam" id="PF08245">
    <property type="entry name" value="Mur_ligase_M"/>
    <property type="match status" value="1"/>
</dbReference>
<evidence type="ECO:0000256" key="3">
    <source>
        <dbReference type="ARBA" id="ARBA00022490"/>
    </source>
</evidence>
<dbReference type="InterPro" id="IPR004101">
    <property type="entry name" value="Mur_ligase_C"/>
</dbReference>
<gene>
    <name evidence="16" type="primary">murE_1</name>
    <name evidence="16" type="ORF">NCTC4824_02073</name>
</gene>
<keyword evidence="10 12" id="KW-0131">Cell cycle</keyword>
<dbReference type="InterPro" id="IPR018109">
    <property type="entry name" value="Folylpolyglutamate_synth_CS"/>
</dbReference>
<dbReference type="SUPFAM" id="SSF63418">
    <property type="entry name" value="MurE/MurF N-terminal domain"/>
    <property type="match status" value="1"/>
</dbReference>
<dbReference type="GO" id="GO:0004326">
    <property type="term" value="F:tetrahydrofolylpolyglutamate synthase activity"/>
    <property type="evidence" value="ECO:0007669"/>
    <property type="project" value="InterPro"/>
</dbReference>
<keyword evidence="6" id="KW-0547">Nucleotide-binding</keyword>
<dbReference type="EMBL" id="LS483476">
    <property type="protein sequence ID" value="SQI57483.1"/>
    <property type="molecule type" value="Genomic_DNA"/>
</dbReference>
<dbReference type="AlphaFoldDB" id="A0A2X4W351"/>
<dbReference type="InterPro" id="IPR005761">
    <property type="entry name" value="UDP-N-AcMur-Glu-dNH2Pim_ligase"/>
</dbReference>
<dbReference type="NCBIfam" id="TIGR01085">
    <property type="entry name" value="murE"/>
    <property type="match status" value="1"/>
</dbReference>
<evidence type="ECO:0000259" key="14">
    <source>
        <dbReference type="Pfam" id="PF02875"/>
    </source>
</evidence>
<comment type="pathway">
    <text evidence="1 12">Cell wall biogenesis; peptidoglycan biosynthesis.</text>
</comment>
<keyword evidence="3" id="KW-0963">Cytoplasm</keyword>
<dbReference type="InterPro" id="IPR013221">
    <property type="entry name" value="Mur_ligase_cen"/>
</dbReference>
<dbReference type="RefSeq" id="WP_066138105.1">
    <property type="nucleotide sequence ID" value="NZ_CBCSGM010000001.1"/>
</dbReference>
<comment type="subcellular location">
    <subcellularLocation>
        <location evidence="12">Cytoplasm</location>
    </subcellularLocation>
</comment>
<dbReference type="PANTHER" id="PTHR23135">
    <property type="entry name" value="MUR LIGASE FAMILY MEMBER"/>
    <property type="match status" value="1"/>
</dbReference>
<keyword evidence="5 12" id="KW-0132">Cell division</keyword>
<dbReference type="GO" id="GO:0102195">
    <property type="term" value="F:UDP-N-acetylmuramoyl-L-alanyl-D-glutamate--D-lysine ligase activity"/>
    <property type="evidence" value="ECO:0007669"/>
    <property type="project" value="UniProtKB-EC"/>
</dbReference>
<feature type="domain" description="Mur ligase central" evidence="15">
    <location>
        <begin position="109"/>
        <end position="306"/>
    </location>
</feature>
<dbReference type="GO" id="GO:0005524">
    <property type="term" value="F:ATP binding"/>
    <property type="evidence" value="ECO:0007669"/>
    <property type="project" value="UniProtKB-KW"/>
</dbReference>
<evidence type="ECO:0000256" key="4">
    <source>
        <dbReference type="ARBA" id="ARBA00022598"/>
    </source>
</evidence>
<evidence type="ECO:0000256" key="10">
    <source>
        <dbReference type="ARBA" id="ARBA00023306"/>
    </source>
</evidence>
<evidence type="ECO:0000256" key="12">
    <source>
        <dbReference type="RuleBase" id="RU004135"/>
    </source>
</evidence>
<sequence>MKLSQLLENVIAYNNFDKSFYDIEVEGVSANSAEIGLNDLFIAISGFQQDGHQYIENAIAAGASAVVGEKEMDLLNIPYIKVSNSRLALAHIAKNFYQTSSKKHTIIGITGTNGKTTTSFMLKHILENVGLSCSLFGTIHNVVNGQKLPSVNTTIDALELHRHLSNCQDDVVIIEVSSHGLSQFRIDGIEFDYCLFTNLDHDHLDYHQDMDEYFSVKSTLFNKLKPEGKGIINSYNSWGERLFRSLQNNGQNIFAMGDAEDNHLQITRYKKNEPGIATIFEGDHQYQLKLKILGIHNVYNAAMAFLTGRKLNIPGEIIIQSLQTFQGVPGRFELIKQPKEATVVIDYAHTSEAFFNCLSTARELGAKRIFHVFGFRGNRDKSKRIGMLNISYELSDKVILTLDDLNQISYEKMVEILHGVNSPSKAVIIPDRTLAIRYAKDEAEDGDWIIITGKGTEKYKQQFFLPTTTDGETIRFLHSID</sequence>
<dbReference type="Pfam" id="PF02875">
    <property type="entry name" value="Mur_ligase_C"/>
    <property type="match status" value="1"/>
</dbReference>
<dbReference type="SUPFAM" id="SSF53244">
    <property type="entry name" value="MurD-like peptide ligases, peptide-binding domain"/>
    <property type="match status" value="1"/>
</dbReference>
<dbReference type="Gene3D" id="3.40.1390.10">
    <property type="entry name" value="MurE/MurF, N-terminal domain"/>
    <property type="match status" value="1"/>
</dbReference>
<keyword evidence="4 16" id="KW-0436">Ligase</keyword>
<evidence type="ECO:0000256" key="6">
    <source>
        <dbReference type="ARBA" id="ARBA00022741"/>
    </source>
</evidence>
<evidence type="ECO:0000313" key="16">
    <source>
        <dbReference type="EMBL" id="SQI57483.1"/>
    </source>
</evidence>
<dbReference type="Proteomes" id="UP000249134">
    <property type="component" value="Chromosome 1"/>
</dbReference>
<dbReference type="GO" id="GO:0071555">
    <property type="term" value="P:cell wall organization"/>
    <property type="evidence" value="ECO:0007669"/>
    <property type="project" value="UniProtKB-KW"/>
</dbReference>
<dbReference type="GO" id="GO:0005737">
    <property type="term" value="C:cytoplasm"/>
    <property type="evidence" value="ECO:0007669"/>
    <property type="project" value="UniProtKB-SubCell"/>
</dbReference>
<dbReference type="EC" id="6.3.2.37" evidence="16"/>
<dbReference type="EC" id="6.3.2.13" evidence="16"/>
<protein>
    <submittedName>
        <fullName evidence="16">UDP-N-acetylmuramoylalanyl-D-glutamate--2, 6-diaminopimelate ligase</fullName>
        <ecNumber evidence="16">6.3.2.13</ecNumber>
        <ecNumber evidence="16">6.3.2.37</ecNumber>
    </submittedName>
</protein>
<evidence type="ECO:0000259" key="15">
    <source>
        <dbReference type="Pfam" id="PF08245"/>
    </source>
</evidence>
<keyword evidence="7" id="KW-0067">ATP-binding</keyword>